<dbReference type="SUPFAM" id="SSF50630">
    <property type="entry name" value="Acid proteases"/>
    <property type="match status" value="1"/>
</dbReference>
<evidence type="ECO:0000259" key="1">
    <source>
        <dbReference type="Pfam" id="PF09668"/>
    </source>
</evidence>
<name>A0A2T9XXA5_9FUNG</name>
<dbReference type="OrthoDB" id="5588877at2759"/>
<accession>A0A2T9XXA5</accession>
<comment type="caution">
    <text evidence="2">The sequence shown here is derived from an EMBL/GenBank/DDBJ whole genome shotgun (WGS) entry which is preliminary data.</text>
</comment>
<dbReference type="GO" id="GO:0006508">
    <property type="term" value="P:proteolysis"/>
    <property type="evidence" value="ECO:0007669"/>
    <property type="project" value="InterPro"/>
</dbReference>
<evidence type="ECO:0000313" key="2">
    <source>
        <dbReference type="EMBL" id="PVU84726.1"/>
    </source>
</evidence>
<dbReference type="AlphaFoldDB" id="A0A2T9XXA5"/>
<dbReference type="Gene3D" id="2.40.70.10">
    <property type="entry name" value="Acid Proteases"/>
    <property type="match status" value="1"/>
</dbReference>
<dbReference type="InterPro" id="IPR021109">
    <property type="entry name" value="Peptidase_aspartic_dom_sf"/>
</dbReference>
<organism evidence="2 3">
    <name type="scientific">Smittium megazygosporum</name>
    <dbReference type="NCBI Taxonomy" id="133381"/>
    <lineage>
        <taxon>Eukaryota</taxon>
        <taxon>Fungi</taxon>
        <taxon>Fungi incertae sedis</taxon>
        <taxon>Zoopagomycota</taxon>
        <taxon>Kickxellomycotina</taxon>
        <taxon>Harpellomycetes</taxon>
        <taxon>Harpellales</taxon>
        <taxon>Legeriomycetaceae</taxon>
        <taxon>Smittium</taxon>
    </lineage>
</organism>
<dbReference type="InterPro" id="IPR019103">
    <property type="entry name" value="Peptidase_aspartic_DDI1-type"/>
</dbReference>
<evidence type="ECO:0000313" key="3">
    <source>
        <dbReference type="Proteomes" id="UP000245609"/>
    </source>
</evidence>
<gene>
    <name evidence="2" type="ORF">BB560_007283</name>
</gene>
<feature type="domain" description="Aspartic peptidase DDI1-type" evidence="1">
    <location>
        <begin position="3"/>
        <end position="98"/>
    </location>
</feature>
<dbReference type="Proteomes" id="UP000245609">
    <property type="component" value="Unassembled WGS sequence"/>
</dbReference>
<dbReference type="EMBL" id="MBFS01003838">
    <property type="protein sequence ID" value="PVU84726.1"/>
    <property type="molecule type" value="Genomic_DNA"/>
</dbReference>
<sequence length="143" mass="16476">MSKINQLRVPLFLDVGAMYSLMDKRLAEYLKLKCINYKNPILISPIRGPKIEVTHFTNINVIFEDDISITMQFSIMENCAVKALLGLDMCQKIRAKLDYATETFTFSLGIEEYSTQIFPKEQIIEEDDLEEEEVESGSKPEKK</sequence>
<dbReference type="GO" id="GO:0004190">
    <property type="term" value="F:aspartic-type endopeptidase activity"/>
    <property type="evidence" value="ECO:0007669"/>
    <property type="project" value="InterPro"/>
</dbReference>
<dbReference type="Pfam" id="PF09668">
    <property type="entry name" value="Asp_protease"/>
    <property type="match status" value="1"/>
</dbReference>
<proteinExistence type="predicted"/>
<keyword evidence="3" id="KW-1185">Reference proteome</keyword>
<reference evidence="2 3" key="1">
    <citation type="journal article" date="2018" name="MBio">
        <title>Comparative Genomics Reveals the Core Gene Toolbox for the Fungus-Insect Symbiosis.</title>
        <authorList>
            <person name="Wang Y."/>
            <person name="Stata M."/>
            <person name="Wang W."/>
            <person name="Stajich J.E."/>
            <person name="White M.M."/>
            <person name="Moncalvo J.M."/>
        </authorList>
    </citation>
    <scope>NUCLEOTIDE SEQUENCE [LARGE SCALE GENOMIC DNA]</scope>
    <source>
        <strain evidence="2 3">SC-DP-2</strain>
    </source>
</reference>
<protein>
    <recommendedName>
        <fullName evidence="1">Aspartic peptidase DDI1-type domain-containing protein</fullName>
    </recommendedName>
</protein>